<proteinExistence type="predicted"/>
<reference evidence="2 3" key="1">
    <citation type="journal article" date="2019" name="Sci. Rep.">
        <title>Orb-weaving spider Araneus ventricosus genome elucidates the spidroin gene catalogue.</title>
        <authorList>
            <person name="Kono N."/>
            <person name="Nakamura H."/>
            <person name="Ohtoshi R."/>
            <person name="Moran D.A.P."/>
            <person name="Shinohara A."/>
            <person name="Yoshida Y."/>
            <person name="Fujiwara M."/>
            <person name="Mori M."/>
            <person name="Tomita M."/>
            <person name="Arakawa K."/>
        </authorList>
    </citation>
    <scope>NUCLEOTIDE SEQUENCE [LARGE SCALE GENOMIC DNA]</scope>
</reference>
<dbReference type="Proteomes" id="UP000499080">
    <property type="component" value="Unassembled WGS sequence"/>
</dbReference>
<sequence>MLQEQQCLSRARPKVDVYYGKMIDVEDASADEEENDTVPPLQAKAPSIEVDSTAEKKLPDTPPASEEDVSVTTPEPIVPEPTAPTETVPLQKDATPPESQSLAKGKIY</sequence>
<comment type="caution">
    <text evidence="2">The sequence shown here is derived from an EMBL/GenBank/DDBJ whole genome shotgun (WGS) entry which is preliminary data.</text>
</comment>
<evidence type="ECO:0000256" key="1">
    <source>
        <dbReference type="SAM" id="MobiDB-lite"/>
    </source>
</evidence>
<evidence type="ECO:0000313" key="2">
    <source>
        <dbReference type="EMBL" id="GBO14036.1"/>
    </source>
</evidence>
<dbReference type="EMBL" id="BGPR01038227">
    <property type="protein sequence ID" value="GBO14036.1"/>
    <property type="molecule type" value="Genomic_DNA"/>
</dbReference>
<organism evidence="2 3">
    <name type="scientific">Araneus ventricosus</name>
    <name type="common">Orbweaver spider</name>
    <name type="synonym">Epeira ventricosa</name>
    <dbReference type="NCBI Taxonomy" id="182803"/>
    <lineage>
        <taxon>Eukaryota</taxon>
        <taxon>Metazoa</taxon>
        <taxon>Ecdysozoa</taxon>
        <taxon>Arthropoda</taxon>
        <taxon>Chelicerata</taxon>
        <taxon>Arachnida</taxon>
        <taxon>Araneae</taxon>
        <taxon>Araneomorphae</taxon>
        <taxon>Entelegynae</taxon>
        <taxon>Araneoidea</taxon>
        <taxon>Araneidae</taxon>
        <taxon>Araneus</taxon>
    </lineage>
</organism>
<evidence type="ECO:0000313" key="3">
    <source>
        <dbReference type="Proteomes" id="UP000499080"/>
    </source>
</evidence>
<feature type="compositionally biased region" description="Acidic residues" evidence="1">
    <location>
        <begin position="27"/>
        <end position="36"/>
    </location>
</feature>
<accession>A0A4Y2UQR2</accession>
<feature type="region of interest" description="Disordered" evidence="1">
    <location>
        <begin position="27"/>
        <end position="108"/>
    </location>
</feature>
<gene>
    <name evidence="2" type="ORF">AVEN_90292_1</name>
</gene>
<dbReference type="AlphaFoldDB" id="A0A4Y2UQR2"/>
<keyword evidence="3" id="KW-1185">Reference proteome</keyword>
<protein>
    <submittedName>
        <fullName evidence="2">Uncharacterized protein</fullName>
    </submittedName>
</protein>
<name>A0A4Y2UQR2_ARAVE</name>